<dbReference type="EMBL" id="JADBJN010000003">
    <property type="protein sequence ID" value="KAG5670112.1"/>
    <property type="molecule type" value="Genomic_DNA"/>
</dbReference>
<evidence type="ECO:0000313" key="2">
    <source>
        <dbReference type="EMBL" id="KAG5670112.1"/>
    </source>
</evidence>
<evidence type="ECO:0000313" key="3">
    <source>
        <dbReference type="Proteomes" id="UP001107558"/>
    </source>
</evidence>
<dbReference type="OrthoDB" id="10417549at2759"/>
<proteinExistence type="predicted"/>
<comment type="caution">
    <text evidence="2">The sequence shown here is derived from an EMBL/GenBank/DDBJ whole genome shotgun (WGS) entry which is preliminary data.</text>
</comment>
<accession>A0A9J6BK70</accession>
<dbReference type="Proteomes" id="UP001107558">
    <property type="component" value="Chromosome 3"/>
</dbReference>
<feature type="region of interest" description="Disordered" evidence="1">
    <location>
        <begin position="1"/>
        <end position="31"/>
    </location>
</feature>
<keyword evidence="3" id="KW-1185">Reference proteome</keyword>
<reference evidence="2" key="1">
    <citation type="submission" date="2021-03" db="EMBL/GenBank/DDBJ databases">
        <title>Chromosome level genome of the anhydrobiotic midge Polypedilum vanderplanki.</title>
        <authorList>
            <person name="Yoshida Y."/>
            <person name="Kikawada T."/>
            <person name="Gusev O."/>
        </authorList>
    </citation>
    <scope>NUCLEOTIDE SEQUENCE</scope>
    <source>
        <strain evidence="2">NIAS01</strain>
        <tissue evidence="2">Whole body or cell culture</tissue>
    </source>
</reference>
<sequence>MSKKDRDVEASKSFLQSERGSSSSSATVSTSGRKSPIEELIKCFCGVCESWFKRKSIIFALKSNGDEILRDAESREILKKFLKYRQTTRNLLDAQKIVECFELSEDILNGMKDLEEFRADIDDLCYNEDWEDRLIQAIEDGTTDDFFHDLMRESGIRLENDPIFSAFKQELQNKLK</sequence>
<organism evidence="2 3">
    <name type="scientific">Polypedilum vanderplanki</name>
    <name type="common">Sleeping chironomid midge</name>
    <dbReference type="NCBI Taxonomy" id="319348"/>
    <lineage>
        <taxon>Eukaryota</taxon>
        <taxon>Metazoa</taxon>
        <taxon>Ecdysozoa</taxon>
        <taxon>Arthropoda</taxon>
        <taxon>Hexapoda</taxon>
        <taxon>Insecta</taxon>
        <taxon>Pterygota</taxon>
        <taxon>Neoptera</taxon>
        <taxon>Endopterygota</taxon>
        <taxon>Diptera</taxon>
        <taxon>Nematocera</taxon>
        <taxon>Chironomoidea</taxon>
        <taxon>Chironomidae</taxon>
        <taxon>Chironominae</taxon>
        <taxon>Polypedilum</taxon>
        <taxon>Polypedilum</taxon>
    </lineage>
</organism>
<feature type="compositionally biased region" description="Low complexity" evidence="1">
    <location>
        <begin position="13"/>
        <end position="31"/>
    </location>
</feature>
<dbReference type="AlphaFoldDB" id="A0A9J6BK70"/>
<gene>
    <name evidence="2" type="ORF">PVAND_000395</name>
</gene>
<feature type="compositionally biased region" description="Basic and acidic residues" evidence="1">
    <location>
        <begin position="1"/>
        <end position="10"/>
    </location>
</feature>
<protein>
    <submittedName>
        <fullName evidence="2">Uncharacterized protein</fullName>
    </submittedName>
</protein>
<name>A0A9J6BK70_POLVA</name>
<evidence type="ECO:0000256" key="1">
    <source>
        <dbReference type="SAM" id="MobiDB-lite"/>
    </source>
</evidence>